<name>A0ABS0BAL1_9GAMM</name>
<dbReference type="EMBL" id="JADLZT010000013">
    <property type="protein sequence ID" value="MBF6026019.1"/>
    <property type="molecule type" value="Genomic_DNA"/>
</dbReference>
<keyword evidence="7 8" id="KW-0472">Membrane</keyword>
<evidence type="ECO:0000256" key="8">
    <source>
        <dbReference type="SAM" id="Phobius"/>
    </source>
</evidence>
<organism evidence="9 10">
    <name type="scientific">Lysobacter niastensis</name>
    <dbReference type="NCBI Taxonomy" id="380629"/>
    <lineage>
        <taxon>Bacteria</taxon>
        <taxon>Pseudomonadati</taxon>
        <taxon>Pseudomonadota</taxon>
        <taxon>Gammaproteobacteria</taxon>
        <taxon>Lysobacterales</taxon>
        <taxon>Lysobacteraceae</taxon>
        <taxon>Lysobacter</taxon>
    </lineage>
</organism>
<feature type="transmembrane region" description="Helical" evidence="8">
    <location>
        <begin position="205"/>
        <end position="229"/>
    </location>
</feature>
<comment type="similarity">
    <text evidence="2">Belongs to the autoinducer-2 exporter (AI-2E) (TC 2.A.86) family.</text>
</comment>
<dbReference type="InterPro" id="IPR002549">
    <property type="entry name" value="AI-2E-like"/>
</dbReference>
<dbReference type="Proteomes" id="UP001429984">
    <property type="component" value="Unassembled WGS sequence"/>
</dbReference>
<evidence type="ECO:0000256" key="3">
    <source>
        <dbReference type="ARBA" id="ARBA00022448"/>
    </source>
</evidence>
<feature type="transmembrane region" description="Helical" evidence="8">
    <location>
        <begin position="301"/>
        <end position="330"/>
    </location>
</feature>
<evidence type="ECO:0000256" key="6">
    <source>
        <dbReference type="ARBA" id="ARBA00022989"/>
    </source>
</evidence>
<evidence type="ECO:0000256" key="7">
    <source>
        <dbReference type="ARBA" id="ARBA00023136"/>
    </source>
</evidence>
<dbReference type="Pfam" id="PF01594">
    <property type="entry name" value="AI-2E_transport"/>
    <property type="match status" value="1"/>
</dbReference>
<feature type="transmembrane region" description="Helical" evidence="8">
    <location>
        <begin position="269"/>
        <end position="289"/>
    </location>
</feature>
<keyword evidence="6 8" id="KW-1133">Transmembrane helix</keyword>
<keyword evidence="10" id="KW-1185">Reference proteome</keyword>
<evidence type="ECO:0000256" key="4">
    <source>
        <dbReference type="ARBA" id="ARBA00022475"/>
    </source>
</evidence>
<evidence type="ECO:0000313" key="10">
    <source>
        <dbReference type="Proteomes" id="UP001429984"/>
    </source>
</evidence>
<keyword evidence="5 8" id="KW-0812">Transmembrane</keyword>
<feature type="transmembrane region" description="Helical" evidence="8">
    <location>
        <begin position="235"/>
        <end position="262"/>
    </location>
</feature>
<evidence type="ECO:0000256" key="2">
    <source>
        <dbReference type="ARBA" id="ARBA00009773"/>
    </source>
</evidence>
<feature type="transmembrane region" description="Helical" evidence="8">
    <location>
        <begin position="20"/>
        <end position="42"/>
    </location>
</feature>
<gene>
    <name evidence="9" type="ORF">IU514_18470</name>
</gene>
<reference evidence="9 10" key="1">
    <citation type="submission" date="2020-11" db="EMBL/GenBank/DDBJ databases">
        <title>Draft Genome Sequence and Secondary Metabolite Biosynthetic Potential of the Lysobacter niastensis Type strain DSM 18481.</title>
        <authorList>
            <person name="Turrini P."/>
            <person name="Artuso I."/>
            <person name="Tescari M."/>
            <person name="Lugli G.A."/>
            <person name="Frangipani E."/>
            <person name="Ventura M."/>
            <person name="Visca P."/>
        </authorList>
    </citation>
    <scope>NUCLEOTIDE SEQUENCE [LARGE SCALE GENOMIC DNA]</scope>
    <source>
        <strain evidence="9 10">DSM 18481</strain>
    </source>
</reference>
<evidence type="ECO:0000256" key="5">
    <source>
        <dbReference type="ARBA" id="ARBA00022692"/>
    </source>
</evidence>
<evidence type="ECO:0000313" key="9">
    <source>
        <dbReference type="EMBL" id="MBF6026019.1"/>
    </source>
</evidence>
<feature type="transmembrane region" description="Helical" evidence="8">
    <location>
        <begin position="54"/>
        <end position="81"/>
    </location>
</feature>
<sequence>METLIQLGLIAFLVIMCVRVFLPFSGLVILAMILAIALYPLYMRMLRWFGGRRGLTATVLVLALLLLLGIPLVLLGGAVAIQLGDLHTAVENHTLAVPAPNPKIAEWPLVGQPLYAAWSEAASNLPAFLKGNLDLIREYSRKALALAGGGAAAALLFFAAIAVAGVMMAYAKKGGRAIERIVVRLTDPERGPRLVQLSVATVRSVATGVVGVAFIQAMLLGMAFLLAGIPAAGVLALLVMFLGILQLPALIIALPAVIYLWVADDEMSTLLKVVFTVVFVLAGAVDNVLKPLLLGRGVDAPMLVILIGAIGGMASAGITGLFIGAVLLAVGYTLFVDWVDEDEQAATATPPGDPS</sequence>
<feature type="transmembrane region" description="Helical" evidence="8">
    <location>
        <begin position="143"/>
        <end position="170"/>
    </location>
</feature>
<dbReference type="PANTHER" id="PTHR21716:SF67">
    <property type="entry name" value="TRANSPORT PROTEIN YDIK-RELATED"/>
    <property type="match status" value="1"/>
</dbReference>
<comment type="caution">
    <text evidence="9">The sequence shown here is derived from an EMBL/GenBank/DDBJ whole genome shotgun (WGS) entry which is preliminary data.</text>
</comment>
<protein>
    <submittedName>
        <fullName evidence="9">AI-2E family transporter</fullName>
    </submittedName>
</protein>
<dbReference type="PANTHER" id="PTHR21716">
    <property type="entry name" value="TRANSMEMBRANE PROTEIN"/>
    <property type="match status" value="1"/>
</dbReference>
<accession>A0ABS0BAL1</accession>
<keyword evidence="4" id="KW-1003">Cell membrane</keyword>
<keyword evidence="3" id="KW-0813">Transport</keyword>
<comment type="subcellular location">
    <subcellularLocation>
        <location evidence="1">Cell membrane</location>
        <topology evidence="1">Multi-pass membrane protein</topology>
    </subcellularLocation>
</comment>
<evidence type="ECO:0000256" key="1">
    <source>
        <dbReference type="ARBA" id="ARBA00004651"/>
    </source>
</evidence>
<proteinExistence type="inferred from homology"/>